<evidence type="ECO:0000259" key="1">
    <source>
        <dbReference type="PROSITE" id="PS51186"/>
    </source>
</evidence>
<dbReference type="GO" id="GO:0016747">
    <property type="term" value="F:acyltransferase activity, transferring groups other than amino-acyl groups"/>
    <property type="evidence" value="ECO:0007669"/>
    <property type="project" value="InterPro"/>
</dbReference>
<dbReference type="EMBL" id="BAFK01000030">
    <property type="protein sequence ID" value="GAB60528.1"/>
    <property type="molecule type" value="Genomic_DNA"/>
</dbReference>
<gene>
    <name evidence="2" type="ORF">RNAN_3553</name>
</gene>
<dbReference type="InterPro" id="IPR016181">
    <property type="entry name" value="Acyl_CoA_acyltransferase"/>
</dbReference>
<feature type="domain" description="N-acetyltransferase" evidence="1">
    <location>
        <begin position="18"/>
        <end position="163"/>
    </location>
</feature>
<dbReference type="OrthoDB" id="326501at2"/>
<dbReference type="CDD" id="cd04301">
    <property type="entry name" value="NAT_SF"/>
    <property type="match status" value="1"/>
</dbReference>
<evidence type="ECO:0000313" key="2">
    <source>
        <dbReference type="EMBL" id="GAB60528.1"/>
    </source>
</evidence>
<dbReference type="AlphaFoldDB" id="I1E2K0"/>
<sequence>MSPALKPQLVLASVSEMCQLRNWFHSADEQHSWGGDNFDYPCNELRFLQQLCRPGTQSYALISSAQADNSTELLGFGQLCDRFGCHHLARLVIRPDCRGHGLAKVLIFELIIQALGQQQRNISLYVHRHNTIAVSCYQQLGFVISPPPEAENSRLYFMTLTVAAALAGAERYLQLA</sequence>
<organism evidence="2 3">
    <name type="scientific">Rheinheimera nanhaiensis E407-8</name>
    <dbReference type="NCBI Taxonomy" id="562729"/>
    <lineage>
        <taxon>Bacteria</taxon>
        <taxon>Pseudomonadati</taxon>
        <taxon>Pseudomonadota</taxon>
        <taxon>Gammaproteobacteria</taxon>
        <taxon>Chromatiales</taxon>
        <taxon>Chromatiaceae</taxon>
        <taxon>Rheinheimera</taxon>
    </lineage>
</organism>
<evidence type="ECO:0000313" key="3">
    <source>
        <dbReference type="Proteomes" id="UP000004374"/>
    </source>
</evidence>
<accession>I1E2K0</accession>
<reference evidence="2 3" key="1">
    <citation type="journal article" date="2012" name="J. Bacteriol.">
        <title>Genome Sequence of the Protease-Producing Bacterium Rheinheimera nanhaiensis E407-8T, Isolated from Deep-Sea Sediment of the South China Sea.</title>
        <authorList>
            <person name="Zhang X.-Y."/>
            <person name="Zhang Y.-J."/>
            <person name="Qin Q.-L."/>
            <person name="Xie B.-B."/>
            <person name="Chen X.-L."/>
            <person name="Zhou B.-C."/>
            <person name="Zhang Y.-Z."/>
        </authorList>
    </citation>
    <scope>NUCLEOTIDE SEQUENCE [LARGE SCALE GENOMIC DNA]</scope>
    <source>
        <strain evidence="2 3">E407-8</strain>
    </source>
</reference>
<dbReference type="SUPFAM" id="SSF55729">
    <property type="entry name" value="Acyl-CoA N-acyltransferases (Nat)"/>
    <property type="match status" value="1"/>
</dbReference>
<proteinExistence type="predicted"/>
<dbReference type="RefSeq" id="WP_008224167.1">
    <property type="nucleotide sequence ID" value="NZ_BAFK01000030.1"/>
</dbReference>
<dbReference type="Gene3D" id="3.40.630.30">
    <property type="match status" value="1"/>
</dbReference>
<comment type="caution">
    <text evidence="2">The sequence shown here is derived from an EMBL/GenBank/DDBJ whole genome shotgun (WGS) entry which is preliminary data.</text>
</comment>
<dbReference type="STRING" id="562729.RNAN_3553"/>
<dbReference type="PROSITE" id="PS51186">
    <property type="entry name" value="GNAT"/>
    <property type="match status" value="1"/>
</dbReference>
<protein>
    <submittedName>
        <fullName evidence="2">N-acetyltransferase GCN5</fullName>
    </submittedName>
</protein>
<name>I1E2K0_9GAMM</name>
<dbReference type="Proteomes" id="UP000004374">
    <property type="component" value="Unassembled WGS sequence"/>
</dbReference>
<dbReference type="InterPro" id="IPR000182">
    <property type="entry name" value="GNAT_dom"/>
</dbReference>
<keyword evidence="3" id="KW-1185">Reference proteome</keyword>
<dbReference type="Pfam" id="PF00583">
    <property type="entry name" value="Acetyltransf_1"/>
    <property type="match status" value="1"/>
</dbReference>
<keyword evidence="2" id="KW-0808">Transferase</keyword>